<name>A0A4Y8N191_9BURK</name>
<accession>A0A4Y8N191</accession>
<evidence type="ECO:0000259" key="3">
    <source>
        <dbReference type="Pfam" id="PF07825"/>
    </source>
</evidence>
<dbReference type="Proteomes" id="UP000297385">
    <property type="component" value="Unassembled WGS sequence"/>
</dbReference>
<dbReference type="InterPro" id="IPR009061">
    <property type="entry name" value="DNA-bd_dom_put_sf"/>
</dbReference>
<organism evidence="4 5">
    <name type="scientific">Paraburkholderia dipogonis</name>
    <dbReference type="NCBI Taxonomy" id="1211383"/>
    <lineage>
        <taxon>Bacteria</taxon>
        <taxon>Pseudomonadati</taxon>
        <taxon>Pseudomonadota</taxon>
        <taxon>Betaproteobacteria</taxon>
        <taxon>Burkholderiales</taxon>
        <taxon>Burkholderiaceae</taxon>
        <taxon>Paraburkholderia</taxon>
    </lineage>
</organism>
<dbReference type="InterPro" id="IPR038137">
    <property type="entry name" value="Excisionase-like_sf"/>
</dbReference>
<comment type="caution">
    <text evidence="4">The sequence shown here is derived from an EMBL/GenBank/DDBJ whole genome shotgun (WGS) entry which is preliminary data.</text>
</comment>
<dbReference type="Gene3D" id="1.10.1660.20">
    <property type="match status" value="1"/>
</dbReference>
<feature type="domain" description="Excisionase-like" evidence="3">
    <location>
        <begin position="17"/>
        <end position="66"/>
    </location>
</feature>
<keyword evidence="2" id="KW-0233">DNA recombination</keyword>
<keyword evidence="1" id="KW-0238">DNA-binding</keyword>
<evidence type="ECO:0000256" key="1">
    <source>
        <dbReference type="ARBA" id="ARBA00023125"/>
    </source>
</evidence>
<dbReference type="AlphaFoldDB" id="A0A4Y8N191"/>
<dbReference type="Pfam" id="PF07825">
    <property type="entry name" value="Exc"/>
    <property type="match status" value="1"/>
</dbReference>
<gene>
    <name evidence="4" type="ORF">E2553_00125</name>
</gene>
<evidence type="ECO:0000256" key="2">
    <source>
        <dbReference type="ARBA" id="ARBA00023172"/>
    </source>
</evidence>
<dbReference type="GO" id="GO:0006310">
    <property type="term" value="P:DNA recombination"/>
    <property type="evidence" value="ECO:0007669"/>
    <property type="project" value="UniProtKB-KW"/>
</dbReference>
<dbReference type="GeneID" id="97307192"/>
<proteinExistence type="predicted"/>
<evidence type="ECO:0000313" key="4">
    <source>
        <dbReference type="EMBL" id="TFE43577.1"/>
    </source>
</evidence>
<sequence>MRARKTLTVETPKLIPLEAWAKIVFGDYAPHRNTLYNWRRGGWIVPAPIRIGNRYFVEPNAVYADEHGDMARRLG</sequence>
<protein>
    <submittedName>
        <fullName evidence="4">Excisionase</fullName>
    </submittedName>
</protein>
<dbReference type="GO" id="GO:0003677">
    <property type="term" value="F:DNA binding"/>
    <property type="evidence" value="ECO:0007669"/>
    <property type="project" value="UniProtKB-KW"/>
</dbReference>
<dbReference type="SUPFAM" id="SSF46955">
    <property type="entry name" value="Putative DNA-binding domain"/>
    <property type="match status" value="1"/>
</dbReference>
<dbReference type="EMBL" id="SNVI01000001">
    <property type="protein sequence ID" value="TFE43577.1"/>
    <property type="molecule type" value="Genomic_DNA"/>
</dbReference>
<reference evidence="4 5" key="1">
    <citation type="submission" date="2019-03" db="EMBL/GenBank/DDBJ databases">
        <title>Complete Genome Sequence of Paraburkholderia dipogonis ICMP 19430T, a Nitrogen-fixing Symbiont of the South African Invasive Legume Dipogon lignosus in New Zealand.</title>
        <authorList>
            <person name="De Meyer S.E."/>
        </authorList>
    </citation>
    <scope>NUCLEOTIDE SEQUENCE [LARGE SCALE GENOMIC DNA]</scope>
    <source>
        <strain evidence="4 5">ICMP 19430</strain>
    </source>
</reference>
<evidence type="ECO:0000313" key="5">
    <source>
        <dbReference type="Proteomes" id="UP000297385"/>
    </source>
</evidence>
<dbReference type="RefSeq" id="WP_134455527.1">
    <property type="nucleotide sequence ID" value="NZ_JBHMFL010000042.1"/>
</dbReference>
<dbReference type="InterPro" id="IPR012884">
    <property type="entry name" value="Excisionase-like"/>
</dbReference>